<evidence type="ECO:0000256" key="1">
    <source>
        <dbReference type="ARBA" id="ARBA00004225"/>
    </source>
</evidence>
<evidence type="ECO:0000313" key="11">
    <source>
        <dbReference type="EMBL" id="KAK9810326.1"/>
    </source>
</evidence>
<reference evidence="11 12" key="1">
    <citation type="journal article" date="2024" name="Nat. Commun.">
        <title>Phylogenomics reveals the evolutionary origins of lichenization in chlorophyte algae.</title>
        <authorList>
            <person name="Puginier C."/>
            <person name="Libourel C."/>
            <person name="Otte J."/>
            <person name="Skaloud P."/>
            <person name="Haon M."/>
            <person name="Grisel S."/>
            <person name="Petersen M."/>
            <person name="Berrin J.G."/>
            <person name="Delaux P.M."/>
            <person name="Dal Grande F."/>
            <person name="Keller J."/>
        </authorList>
    </citation>
    <scope>NUCLEOTIDE SEQUENCE [LARGE SCALE GENOMIC DNA]</scope>
    <source>
        <strain evidence="11 12">SAG 2043</strain>
    </source>
</reference>
<dbReference type="Gene3D" id="1.50.40.10">
    <property type="entry name" value="Mitochondrial carrier domain"/>
    <property type="match status" value="1"/>
</dbReference>
<dbReference type="GO" id="GO:1990575">
    <property type="term" value="P:mitochondrial L-ornithine transmembrane transport"/>
    <property type="evidence" value="ECO:0007669"/>
    <property type="project" value="TreeGrafter"/>
</dbReference>
<dbReference type="PANTHER" id="PTHR45624">
    <property type="entry name" value="MITOCHONDRIAL BASIC AMINO ACIDS TRANSPORTER-RELATED"/>
    <property type="match status" value="1"/>
</dbReference>
<evidence type="ECO:0000256" key="4">
    <source>
        <dbReference type="ARBA" id="ARBA00022692"/>
    </source>
</evidence>
<dbReference type="InterPro" id="IPR018108">
    <property type="entry name" value="MCP_transmembrane"/>
</dbReference>
<comment type="subcellular location">
    <subcellularLocation>
        <location evidence="1">Mitochondrion membrane</location>
        <topology evidence="1">Multi-pass membrane protein</topology>
    </subcellularLocation>
</comment>
<dbReference type="EMBL" id="JALJOR010000010">
    <property type="protein sequence ID" value="KAK9810326.1"/>
    <property type="molecule type" value="Genomic_DNA"/>
</dbReference>
<dbReference type="InterPro" id="IPR050567">
    <property type="entry name" value="Mitochondrial_Carrier"/>
</dbReference>
<evidence type="ECO:0000256" key="5">
    <source>
        <dbReference type="ARBA" id="ARBA00022737"/>
    </source>
</evidence>
<gene>
    <name evidence="11" type="ORF">WJX72_008725</name>
</gene>
<dbReference type="GO" id="GO:0031966">
    <property type="term" value="C:mitochondrial membrane"/>
    <property type="evidence" value="ECO:0007669"/>
    <property type="project" value="UniProtKB-SubCell"/>
</dbReference>
<dbReference type="PANTHER" id="PTHR45624:SF12">
    <property type="entry name" value="MITOCHONDRIAL ORNITHINE TRANSPORTER 1"/>
    <property type="match status" value="1"/>
</dbReference>
<comment type="caution">
    <text evidence="11">The sequence shown here is derived from an EMBL/GenBank/DDBJ whole genome shotgun (WGS) entry which is preliminary data.</text>
</comment>
<comment type="similarity">
    <text evidence="2 10">Belongs to the mitochondrial carrier (TC 2.A.29) family.</text>
</comment>
<keyword evidence="3 10" id="KW-0813">Transport</keyword>
<keyword evidence="7" id="KW-0496">Mitochondrion</keyword>
<evidence type="ECO:0000313" key="12">
    <source>
        <dbReference type="Proteomes" id="UP001489004"/>
    </source>
</evidence>
<keyword evidence="12" id="KW-1185">Reference proteome</keyword>
<feature type="repeat" description="Solcar" evidence="9">
    <location>
        <begin position="3"/>
        <end position="94"/>
    </location>
</feature>
<dbReference type="Pfam" id="PF00153">
    <property type="entry name" value="Mito_carr"/>
    <property type="match status" value="3"/>
</dbReference>
<evidence type="ECO:0000256" key="7">
    <source>
        <dbReference type="ARBA" id="ARBA00023128"/>
    </source>
</evidence>
<dbReference type="InterPro" id="IPR023395">
    <property type="entry name" value="MCP_dom_sf"/>
</dbReference>
<organism evidence="11 12">
    <name type="scientific">[Myrmecia] bisecta</name>
    <dbReference type="NCBI Taxonomy" id="41462"/>
    <lineage>
        <taxon>Eukaryota</taxon>
        <taxon>Viridiplantae</taxon>
        <taxon>Chlorophyta</taxon>
        <taxon>core chlorophytes</taxon>
        <taxon>Trebouxiophyceae</taxon>
        <taxon>Trebouxiales</taxon>
        <taxon>Trebouxiaceae</taxon>
        <taxon>Myrmecia</taxon>
    </lineage>
</organism>
<dbReference type="AlphaFoldDB" id="A0AAW1PAD0"/>
<evidence type="ECO:0000256" key="10">
    <source>
        <dbReference type="RuleBase" id="RU000488"/>
    </source>
</evidence>
<dbReference type="SUPFAM" id="SSF103506">
    <property type="entry name" value="Mitochondrial carrier"/>
    <property type="match status" value="1"/>
</dbReference>
<keyword evidence="5" id="KW-0677">Repeat</keyword>
<evidence type="ECO:0000256" key="2">
    <source>
        <dbReference type="ARBA" id="ARBA00006375"/>
    </source>
</evidence>
<dbReference type="GO" id="GO:0000064">
    <property type="term" value="F:L-ornithine transmembrane transporter activity"/>
    <property type="evidence" value="ECO:0007669"/>
    <property type="project" value="TreeGrafter"/>
</dbReference>
<evidence type="ECO:0000256" key="8">
    <source>
        <dbReference type="ARBA" id="ARBA00023136"/>
    </source>
</evidence>
<accession>A0AAW1PAD0</accession>
<keyword evidence="4 9" id="KW-0812">Transmembrane</keyword>
<keyword evidence="6" id="KW-1133">Transmembrane helix</keyword>
<feature type="repeat" description="Solcar" evidence="9">
    <location>
        <begin position="103"/>
        <end position="195"/>
    </location>
</feature>
<evidence type="ECO:0000256" key="6">
    <source>
        <dbReference type="ARBA" id="ARBA00022989"/>
    </source>
</evidence>
<feature type="repeat" description="Solcar" evidence="9">
    <location>
        <begin position="208"/>
        <end position="295"/>
    </location>
</feature>
<protein>
    <recommendedName>
        <fullName evidence="13">Mitochondrial carnitine/acylcarnitine carrier-like protein</fullName>
    </recommendedName>
</protein>
<evidence type="ECO:0000256" key="9">
    <source>
        <dbReference type="PROSITE-ProRule" id="PRU00282"/>
    </source>
</evidence>
<keyword evidence="8 9" id="KW-0472">Membrane</keyword>
<name>A0AAW1PAD0_9CHLO</name>
<dbReference type="Proteomes" id="UP001489004">
    <property type="component" value="Unassembled WGS sequence"/>
</dbReference>
<evidence type="ECO:0008006" key="13">
    <source>
        <dbReference type="Google" id="ProtNLM"/>
    </source>
</evidence>
<proteinExistence type="inferred from homology"/>
<evidence type="ECO:0000256" key="3">
    <source>
        <dbReference type="ARBA" id="ARBA00022448"/>
    </source>
</evidence>
<sequence length="298" mass="31433">MAPNAFKDLMAGTVAGSAQLVVGHPFDTIKVKLQSQPQPAPGMKPMYSGALDATRQTIAKEGLQGLFKGMGAPLATVALFNAVLFTVRGQMERLLAHEDGSPLTPTDQAWAGMGAGVAVSFLACPTELIKCRLQAQSGGPQEGKVMYGGPLDVAKHVIRNEGGMLALYKGMAPTLLRELPGNAVMFGCYELVKQSLARSQGLSSVTELGMGSLILAGGIAGVSYWAPVYPADVIKSKLQIDDFRRPAYRGVLDCARKVLAADGFKGLYPGFTPAVARAMPANATCFLVYELAREALGR</sequence>
<dbReference type="PROSITE" id="PS50920">
    <property type="entry name" value="SOLCAR"/>
    <property type="match status" value="3"/>
</dbReference>